<evidence type="ECO:0000313" key="3">
    <source>
        <dbReference type="Proteomes" id="UP001175137"/>
    </source>
</evidence>
<name>A0AAW7NJS0_BACCE</name>
<dbReference type="Proteomes" id="UP001175137">
    <property type="component" value="Unassembled WGS sequence"/>
</dbReference>
<dbReference type="NCBIfam" id="TIGR01725">
    <property type="entry name" value="phge_HK97_gp10"/>
    <property type="match status" value="1"/>
</dbReference>
<dbReference type="AlphaFoldDB" id="A0AAW7NJS0"/>
<organism evidence="2 3">
    <name type="scientific">Bacillus cereus</name>
    <dbReference type="NCBI Taxonomy" id="1396"/>
    <lineage>
        <taxon>Bacteria</taxon>
        <taxon>Bacillati</taxon>
        <taxon>Bacillota</taxon>
        <taxon>Bacilli</taxon>
        <taxon>Bacillales</taxon>
        <taxon>Bacillaceae</taxon>
        <taxon>Bacillus</taxon>
        <taxon>Bacillus cereus group</taxon>
    </lineage>
</organism>
<comment type="caution">
    <text evidence="2">The sequence shown here is derived from an EMBL/GenBank/DDBJ whole genome shotgun (WGS) entry which is preliminary data.</text>
</comment>
<dbReference type="Pfam" id="PF04883">
    <property type="entry name" value="HK97-gp10_like"/>
    <property type="match status" value="1"/>
</dbReference>
<proteinExistence type="predicted"/>
<sequence length="145" mass="16612">MAELEVFGIEEWIRELENLGQDVPKITKEALKAGAGVFKQNLEISSPEGPEPNKPTPKQPWWDGKHAKNTIEEGKIVKKGGAYFINIGWDKTDRTAHFYMKFQNWGTSKNPAPKHKGFVEKTLVQSEKEVLKAMEREFMRRVTGR</sequence>
<accession>A0AAW7NJS0</accession>
<feature type="region of interest" description="Disordered" evidence="1">
    <location>
        <begin position="41"/>
        <end position="65"/>
    </location>
</feature>
<gene>
    <name evidence="2" type="ORF">QYM23_24460</name>
</gene>
<dbReference type="EMBL" id="JAUIQW010000001">
    <property type="protein sequence ID" value="MDN4875974.1"/>
    <property type="molecule type" value="Genomic_DNA"/>
</dbReference>
<evidence type="ECO:0000313" key="2">
    <source>
        <dbReference type="EMBL" id="MDN4875974.1"/>
    </source>
</evidence>
<dbReference type="InterPro" id="IPR010064">
    <property type="entry name" value="HK97-gp10_tail"/>
</dbReference>
<reference evidence="2" key="1">
    <citation type="submission" date="2023-07" db="EMBL/GenBank/DDBJ databases">
        <title>Complete genome sequence of Bacillus cereus SRCM126073 isolated from soil.</title>
        <authorList>
            <person name="Yang H.-G."/>
            <person name="Ryu M.-S."/>
            <person name="Ha G.-S."/>
            <person name="Yang H.-J."/>
            <person name="Jeong D.-Y."/>
        </authorList>
    </citation>
    <scope>NUCLEOTIDE SEQUENCE</scope>
    <source>
        <strain evidence="2">SRCM126073</strain>
    </source>
</reference>
<dbReference type="RefSeq" id="WP_301266243.1">
    <property type="nucleotide sequence ID" value="NZ_JAUIQW010000001.1"/>
</dbReference>
<evidence type="ECO:0000256" key="1">
    <source>
        <dbReference type="SAM" id="MobiDB-lite"/>
    </source>
</evidence>
<feature type="compositionally biased region" description="Pro residues" evidence="1">
    <location>
        <begin position="49"/>
        <end position="58"/>
    </location>
</feature>
<protein>
    <submittedName>
        <fullName evidence="2">HK97 gp10 family phage protein</fullName>
    </submittedName>
</protein>